<feature type="transmembrane region" description="Helical" evidence="11">
    <location>
        <begin position="7"/>
        <end position="30"/>
    </location>
</feature>
<dbReference type="PANTHER" id="PTHR43560">
    <property type="entry name" value="ION-TRANSLOCATING OXIDOREDUCTASE COMPLEX SUBUNIT B"/>
    <property type="match status" value="1"/>
</dbReference>
<dbReference type="GO" id="GO:0005886">
    <property type="term" value="C:plasma membrane"/>
    <property type="evidence" value="ECO:0007669"/>
    <property type="project" value="UniProtKB-SubCell"/>
</dbReference>
<evidence type="ECO:0000256" key="6">
    <source>
        <dbReference type="ARBA" id="ARBA00022982"/>
    </source>
</evidence>
<dbReference type="InterPro" id="IPR007202">
    <property type="entry name" value="4Fe-4S_dom"/>
</dbReference>
<dbReference type="PROSITE" id="PS51656">
    <property type="entry name" value="4FE4S"/>
    <property type="match status" value="1"/>
</dbReference>
<keyword evidence="4 10" id="KW-0677">Repeat</keyword>
<evidence type="ECO:0000256" key="4">
    <source>
        <dbReference type="ARBA" id="ARBA00022737"/>
    </source>
</evidence>
<comment type="cofactor">
    <cofactor evidence="10">
        <name>[4Fe-4S] cluster</name>
        <dbReference type="ChEBI" id="CHEBI:49883"/>
    </cofactor>
    <text evidence="10">Binds 3 [4Fe-4S] clusters.</text>
</comment>
<organism evidence="14 15">
    <name type="scientific">Desulfomonile tiedjei</name>
    <dbReference type="NCBI Taxonomy" id="2358"/>
    <lineage>
        <taxon>Bacteria</taxon>
        <taxon>Pseudomonadati</taxon>
        <taxon>Thermodesulfobacteriota</taxon>
        <taxon>Desulfomonilia</taxon>
        <taxon>Desulfomonilales</taxon>
        <taxon>Desulfomonilaceae</taxon>
        <taxon>Desulfomonile</taxon>
    </lineage>
</organism>
<keyword evidence="8 10" id="KW-0411">Iron-sulfur</keyword>
<feature type="domain" description="4Fe-4S" evidence="13">
    <location>
        <begin position="36"/>
        <end position="96"/>
    </location>
</feature>
<gene>
    <name evidence="10" type="primary">rnfB</name>
    <name evidence="14" type="ORF">HY912_20925</name>
</gene>
<comment type="similarity">
    <text evidence="10">Belongs to the 4Fe4S bacterial-type ferredoxin family. RnfB subfamily.</text>
</comment>
<dbReference type="Pfam" id="PF04060">
    <property type="entry name" value="FeS"/>
    <property type="match status" value="1"/>
</dbReference>
<feature type="binding site" evidence="10">
    <location>
        <position position="152"/>
    </location>
    <ligand>
        <name>[4Fe-4S] cluster</name>
        <dbReference type="ChEBI" id="CHEBI:49883"/>
        <label>2</label>
    </ligand>
</feature>
<keyword evidence="5 10" id="KW-1278">Translocase</keyword>
<sequence length="308" mass="32300">MENVWNIAIWGIAFFAIFGVVCGVALAYAAQRFAVKVDPKIEAVRACLPGANCGACGFAGCESYAEAVVTDPACPTGKCAPGKQEVAEKVAAITGKAAGAASAVISVLRCSRNDGEVKKKHTYVGFDTCQAASIAFGGPYECDFACVGYGDCEVACPFHAIHMKDGMPAIDPDACTGCGVCIKTCPKQVLQMLPKDAVAYVPCSSKDSGKAVSNVCKAGCIHCGACTRKAKDVVNMVNDRIEIDYEKFDEDMAKACVGACNRQFIFRYTDPARQAKAVEEIKAEQAAKKAAAAKKAKEEGEAKVAAEA</sequence>
<keyword evidence="6 10" id="KW-0249">Electron transport</keyword>
<dbReference type="GO" id="GO:0046872">
    <property type="term" value="F:metal ion binding"/>
    <property type="evidence" value="ECO:0007669"/>
    <property type="project" value="UniProtKB-KW"/>
</dbReference>
<evidence type="ECO:0000256" key="7">
    <source>
        <dbReference type="ARBA" id="ARBA00023004"/>
    </source>
</evidence>
<dbReference type="Gene3D" id="3.30.70.20">
    <property type="match status" value="1"/>
</dbReference>
<keyword evidence="7 10" id="KW-0408">Iron</keyword>
<evidence type="ECO:0000256" key="11">
    <source>
        <dbReference type="SAM" id="Phobius"/>
    </source>
</evidence>
<comment type="caution">
    <text evidence="14">The sequence shown here is derived from an EMBL/GenBank/DDBJ whole genome shotgun (WGS) entry which is preliminary data.</text>
</comment>
<evidence type="ECO:0000259" key="12">
    <source>
        <dbReference type="PROSITE" id="PS51379"/>
    </source>
</evidence>
<keyword evidence="11" id="KW-1133">Transmembrane helix</keyword>
<name>A0A9D6V6U6_9BACT</name>
<dbReference type="Proteomes" id="UP000807825">
    <property type="component" value="Unassembled WGS sequence"/>
</dbReference>
<keyword evidence="9 10" id="KW-0472">Membrane</keyword>
<comment type="caution">
    <text evidence="10">Lacks conserved residue(s) required for the propagation of feature annotation.</text>
</comment>
<feature type="binding site" evidence="10">
    <location>
        <position position="142"/>
    </location>
    <ligand>
        <name>[4Fe-4S] cluster</name>
        <dbReference type="ChEBI" id="CHEBI:49883"/>
        <label>2</label>
    </ligand>
</feature>
<dbReference type="Pfam" id="PF12838">
    <property type="entry name" value="Fer4_7"/>
    <property type="match status" value="1"/>
</dbReference>
<evidence type="ECO:0000256" key="1">
    <source>
        <dbReference type="ARBA" id="ARBA00022448"/>
    </source>
</evidence>
<comment type="subunit">
    <text evidence="10">The complex is composed of six subunits: RnfA, RnfB, RnfC, RnfD, RnfE and RnfG.</text>
</comment>
<keyword evidence="2 10" id="KW-0004">4Fe-4S</keyword>
<dbReference type="EMBL" id="JACRDE010000547">
    <property type="protein sequence ID" value="MBI5251964.1"/>
    <property type="molecule type" value="Genomic_DNA"/>
</dbReference>
<comment type="subcellular location">
    <subcellularLocation>
        <location evidence="10">Cell membrane</location>
    </subcellularLocation>
</comment>
<evidence type="ECO:0000256" key="3">
    <source>
        <dbReference type="ARBA" id="ARBA00022723"/>
    </source>
</evidence>
<reference evidence="14" key="1">
    <citation type="submission" date="2020-07" db="EMBL/GenBank/DDBJ databases">
        <title>Huge and variable diversity of episymbiotic CPR bacteria and DPANN archaea in groundwater ecosystems.</title>
        <authorList>
            <person name="He C.Y."/>
            <person name="Keren R."/>
            <person name="Whittaker M."/>
            <person name="Farag I.F."/>
            <person name="Doudna J."/>
            <person name="Cate J.H.D."/>
            <person name="Banfield J.F."/>
        </authorList>
    </citation>
    <scope>NUCLEOTIDE SEQUENCE</scope>
    <source>
        <strain evidence="14">NC_groundwater_1664_Pr3_B-0.1um_52_9</strain>
    </source>
</reference>
<keyword evidence="11" id="KW-0812">Transmembrane</keyword>
<evidence type="ECO:0000313" key="14">
    <source>
        <dbReference type="EMBL" id="MBI5251964.1"/>
    </source>
</evidence>
<keyword evidence="10" id="KW-1003">Cell membrane</keyword>
<feature type="binding site" evidence="10">
    <location>
        <position position="146"/>
    </location>
    <ligand>
        <name>[4Fe-4S] cluster</name>
        <dbReference type="ChEBI" id="CHEBI:49883"/>
        <label>2</label>
    </ligand>
</feature>
<dbReference type="GO" id="GO:0051539">
    <property type="term" value="F:4 iron, 4 sulfur cluster binding"/>
    <property type="evidence" value="ECO:0007669"/>
    <property type="project" value="UniProtKB-UniRule"/>
</dbReference>
<dbReference type="GO" id="GO:0022900">
    <property type="term" value="P:electron transport chain"/>
    <property type="evidence" value="ECO:0007669"/>
    <property type="project" value="UniProtKB-UniRule"/>
</dbReference>
<feature type="binding site" evidence="10">
    <location>
        <position position="79"/>
    </location>
    <ligand>
        <name>[4Fe-4S] cluster</name>
        <dbReference type="ChEBI" id="CHEBI:49883"/>
        <label>1</label>
    </ligand>
</feature>
<evidence type="ECO:0000256" key="5">
    <source>
        <dbReference type="ARBA" id="ARBA00022967"/>
    </source>
</evidence>
<feature type="binding site" evidence="10">
    <location>
        <position position="53"/>
    </location>
    <ligand>
        <name>[4Fe-4S] cluster</name>
        <dbReference type="ChEBI" id="CHEBI:49883"/>
        <label>1</label>
    </ligand>
</feature>
<evidence type="ECO:0000256" key="10">
    <source>
        <dbReference type="HAMAP-Rule" id="MF_00463"/>
    </source>
</evidence>
<evidence type="ECO:0000256" key="9">
    <source>
        <dbReference type="ARBA" id="ARBA00023136"/>
    </source>
</evidence>
<proteinExistence type="inferred from homology"/>
<feature type="binding site" evidence="10">
    <location>
        <position position="178"/>
    </location>
    <ligand>
        <name>[4Fe-4S] cluster</name>
        <dbReference type="ChEBI" id="CHEBI:49883"/>
        <label>3</label>
    </ligand>
</feature>
<dbReference type="InterPro" id="IPR010207">
    <property type="entry name" value="Elect_transpt_cplx_RnfB/RsxB"/>
</dbReference>
<dbReference type="AlphaFoldDB" id="A0A9D6V6U6"/>
<comment type="function">
    <text evidence="10">Part of a membrane-bound complex that couples electron transfer with translocation of ions across the membrane.</text>
</comment>
<dbReference type="InterPro" id="IPR017900">
    <property type="entry name" value="4Fe4S_Fe_S_CS"/>
</dbReference>
<dbReference type="PROSITE" id="PS51379">
    <property type="entry name" value="4FE4S_FER_2"/>
    <property type="match status" value="2"/>
</dbReference>
<dbReference type="PANTHER" id="PTHR43560:SF1">
    <property type="entry name" value="ION-TRANSLOCATING OXIDOREDUCTASE COMPLEX SUBUNIT B"/>
    <property type="match status" value="1"/>
</dbReference>
<feature type="binding site" evidence="10">
    <location>
        <position position="185"/>
    </location>
    <ligand>
        <name>[4Fe-4S] cluster</name>
        <dbReference type="ChEBI" id="CHEBI:49883"/>
        <label>2</label>
    </ligand>
</feature>
<accession>A0A9D6V6U6</accession>
<protein>
    <recommendedName>
        <fullName evidence="10">Ion-translocating oxidoreductase complex subunit B</fullName>
        <ecNumber evidence="10">7.-.-.-</ecNumber>
    </recommendedName>
    <alternativeName>
        <fullName evidence="10">Rnf electron transport complex subunit B</fullName>
    </alternativeName>
</protein>
<feature type="domain" description="4Fe-4S ferredoxin-type" evidence="12">
    <location>
        <begin position="166"/>
        <end position="195"/>
    </location>
</feature>
<dbReference type="NCBIfam" id="NF005503">
    <property type="entry name" value="PRK07118.1-2"/>
    <property type="match status" value="1"/>
</dbReference>
<keyword evidence="3 10" id="KW-0479">Metal-binding</keyword>
<feature type="binding site" evidence="10">
    <location>
        <position position="181"/>
    </location>
    <ligand>
        <name>[4Fe-4S] cluster</name>
        <dbReference type="ChEBI" id="CHEBI:49883"/>
        <label>3</label>
    </ligand>
</feature>
<feature type="binding site" evidence="10">
    <location>
        <position position="56"/>
    </location>
    <ligand>
        <name>[4Fe-4S] cluster</name>
        <dbReference type="ChEBI" id="CHEBI:49883"/>
        <label>1</label>
    </ligand>
</feature>
<dbReference type="EC" id="7.-.-.-" evidence="10"/>
<evidence type="ECO:0000256" key="2">
    <source>
        <dbReference type="ARBA" id="ARBA00022485"/>
    </source>
</evidence>
<dbReference type="HAMAP" id="MF_00463">
    <property type="entry name" value="RsxB_RnfB"/>
    <property type="match status" value="1"/>
</dbReference>
<dbReference type="InterPro" id="IPR050395">
    <property type="entry name" value="4Fe4S_Ferredoxin_RnfB"/>
</dbReference>
<dbReference type="SUPFAM" id="SSF54862">
    <property type="entry name" value="4Fe-4S ferredoxins"/>
    <property type="match status" value="1"/>
</dbReference>
<feature type="binding site" evidence="10">
    <location>
        <position position="175"/>
    </location>
    <ligand>
        <name>[4Fe-4S] cluster</name>
        <dbReference type="ChEBI" id="CHEBI:49883"/>
        <label>3</label>
    </ligand>
</feature>
<dbReference type="PROSITE" id="PS00198">
    <property type="entry name" value="4FE4S_FER_1"/>
    <property type="match status" value="1"/>
</dbReference>
<dbReference type="GO" id="GO:0009055">
    <property type="term" value="F:electron transfer activity"/>
    <property type="evidence" value="ECO:0007669"/>
    <property type="project" value="InterPro"/>
</dbReference>
<evidence type="ECO:0000259" key="13">
    <source>
        <dbReference type="PROSITE" id="PS51656"/>
    </source>
</evidence>
<feature type="domain" description="4Fe-4S ferredoxin-type" evidence="12">
    <location>
        <begin position="138"/>
        <end position="165"/>
    </location>
</feature>
<feature type="binding site" evidence="10">
    <location>
        <position position="156"/>
    </location>
    <ligand>
        <name>[4Fe-4S] cluster</name>
        <dbReference type="ChEBI" id="CHEBI:49883"/>
        <label>3</label>
    </ligand>
</feature>
<dbReference type="NCBIfam" id="TIGR01944">
    <property type="entry name" value="rnfB"/>
    <property type="match status" value="1"/>
</dbReference>
<dbReference type="Gene3D" id="1.10.15.40">
    <property type="entry name" value="Electron transport complex subunit B, putative Fe-S cluster"/>
    <property type="match status" value="1"/>
</dbReference>
<keyword evidence="1 10" id="KW-0813">Transport</keyword>
<evidence type="ECO:0000256" key="8">
    <source>
        <dbReference type="ARBA" id="ARBA00023014"/>
    </source>
</evidence>
<feature type="region of interest" description="Hydrophobic" evidence="10">
    <location>
        <begin position="1"/>
        <end position="30"/>
    </location>
</feature>
<dbReference type="InterPro" id="IPR017896">
    <property type="entry name" value="4Fe4S_Fe-S-bd"/>
</dbReference>
<feature type="binding site" evidence="10">
    <location>
        <position position="61"/>
    </location>
    <ligand>
        <name>[4Fe-4S] cluster</name>
        <dbReference type="ChEBI" id="CHEBI:49883"/>
        <label>1</label>
    </ligand>
</feature>
<evidence type="ECO:0000313" key="15">
    <source>
        <dbReference type="Proteomes" id="UP000807825"/>
    </source>
</evidence>